<dbReference type="Pfam" id="PF10768">
    <property type="entry name" value="FliX"/>
    <property type="match status" value="1"/>
</dbReference>
<dbReference type="STRING" id="665126.ABB55_05375"/>
<proteinExistence type="predicted"/>
<organism evidence="2 3">
    <name type="scientific">Prosthecodimorpha hirschii</name>
    <dbReference type="NCBI Taxonomy" id="665126"/>
    <lineage>
        <taxon>Bacteria</taxon>
        <taxon>Pseudomonadati</taxon>
        <taxon>Pseudomonadota</taxon>
        <taxon>Alphaproteobacteria</taxon>
        <taxon>Hyphomicrobiales</taxon>
        <taxon>Ancalomicrobiaceae</taxon>
        <taxon>Prosthecodimorpha</taxon>
    </lineage>
</organism>
<comment type="caution">
    <text evidence="2">The sequence shown here is derived from an EMBL/GenBank/DDBJ whole genome shotgun (WGS) entry which is preliminary data.</text>
</comment>
<dbReference type="InterPro" id="IPR019704">
    <property type="entry name" value="Flagellar_assmbl_FliX_class2"/>
</dbReference>
<dbReference type="GO" id="GO:0044781">
    <property type="term" value="P:bacterial-type flagellum organization"/>
    <property type="evidence" value="ECO:0007669"/>
    <property type="project" value="InterPro"/>
</dbReference>
<dbReference type="EMBL" id="LJYW01000001">
    <property type="protein sequence ID" value="KPL51727.1"/>
    <property type="molecule type" value="Genomic_DNA"/>
</dbReference>
<feature type="region of interest" description="Disordered" evidence="1">
    <location>
        <begin position="1"/>
        <end position="24"/>
    </location>
</feature>
<evidence type="ECO:0000313" key="2">
    <source>
        <dbReference type="EMBL" id="KPL51727.1"/>
    </source>
</evidence>
<evidence type="ECO:0008006" key="4">
    <source>
        <dbReference type="Google" id="ProtNLM"/>
    </source>
</evidence>
<sequence length="137" mass="14623">MRIEGPNRTGLAAGPGASRKTGAGTGFVLPEAQTQRATTTAAATGIYDVAALMALQAVEVPNERRRKAVKRGFAMLDILDDIRVDLLSGDIAPERLERLAGVLGDRAEAGEAEVDALLDEIELRARVELAKRGRFPE</sequence>
<dbReference type="RefSeq" id="WP_054357890.1">
    <property type="nucleotide sequence ID" value="NZ_LJYW01000001.1"/>
</dbReference>
<gene>
    <name evidence="2" type="ORF">ABB55_05375</name>
</gene>
<reference evidence="2 3" key="1">
    <citation type="submission" date="2015-09" db="EMBL/GenBank/DDBJ databases">
        <authorList>
            <person name="Jackson K.R."/>
            <person name="Lunt B.L."/>
            <person name="Fisher J.N.B."/>
            <person name="Gardner A.V."/>
            <person name="Bailey M.E."/>
            <person name="Deus L.M."/>
            <person name="Earl A.S."/>
            <person name="Gibby P.D."/>
            <person name="Hartmann K.A."/>
            <person name="Liu J.E."/>
            <person name="Manci A.M."/>
            <person name="Nielsen D.A."/>
            <person name="Solomon M.B."/>
            <person name="Breakwell D.P."/>
            <person name="Burnett S.H."/>
            <person name="Grose J.H."/>
        </authorList>
    </citation>
    <scope>NUCLEOTIDE SEQUENCE [LARGE SCALE GENOMIC DNA]</scope>
    <source>
        <strain evidence="2 3">16</strain>
    </source>
</reference>
<accession>A0A0P6WAZ3</accession>
<dbReference type="AlphaFoldDB" id="A0A0P6WAZ3"/>
<protein>
    <recommendedName>
        <fullName evidence="4">Flagellar assembly protein FliX</fullName>
    </recommendedName>
</protein>
<evidence type="ECO:0000256" key="1">
    <source>
        <dbReference type="SAM" id="MobiDB-lite"/>
    </source>
</evidence>
<dbReference type="Proteomes" id="UP000048984">
    <property type="component" value="Unassembled WGS sequence"/>
</dbReference>
<keyword evidence="3" id="KW-1185">Reference proteome</keyword>
<evidence type="ECO:0000313" key="3">
    <source>
        <dbReference type="Proteomes" id="UP000048984"/>
    </source>
</evidence>
<reference evidence="2 3" key="2">
    <citation type="submission" date="2015-10" db="EMBL/GenBank/DDBJ databases">
        <title>Draft Genome Sequence of Prosthecomicrobium hirschii ATCC 27832.</title>
        <authorList>
            <person name="Daniel J."/>
            <person name="Givan S.A."/>
            <person name="Brun Y.V."/>
            <person name="Brown P.J."/>
        </authorList>
    </citation>
    <scope>NUCLEOTIDE SEQUENCE [LARGE SCALE GENOMIC DNA]</scope>
    <source>
        <strain evidence="2 3">16</strain>
    </source>
</reference>
<name>A0A0P6WAZ3_9HYPH</name>